<reference evidence="1" key="1">
    <citation type="submission" date="2019-08" db="EMBL/GenBank/DDBJ databases">
        <authorList>
            <person name="Kucharzyk K."/>
            <person name="Murdoch R.W."/>
            <person name="Higgins S."/>
            <person name="Loffler F."/>
        </authorList>
    </citation>
    <scope>NUCLEOTIDE SEQUENCE</scope>
</reference>
<protein>
    <submittedName>
        <fullName evidence="1">Uncharacterized protein</fullName>
    </submittedName>
</protein>
<organism evidence="1">
    <name type="scientific">bioreactor metagenome</name>
    <dbReference type="NCBI Taxonomy" id="1076179"/>
    <lineage>
        <taxon>unclassified sequences</taxon>
        <taxon>metagenomes</taxon>
        <taxon>ecological metagenomes</taxon>
    </lineage>
</organism>
<accession>A0A645HZ92</accession>
<sequence length="135" mass="15199">MVVIQSIEKEHTGVTHDNTKQFSGAWVTADHFGKLQMKALKRSKANQQPPQTRLETLINDLIKVNKQLAFNCIEYIHVVRLTVFKLTAEYVHSDGIARYIPLDSGHLAGGNNYTARFQHSLGACAVKIQSDRFYG</sequence>
<comment type="caution">
    <text evidence="1">The sequence shown here is derived from an EMBL/GenBank/DDBJ whole genome shotgun (WGS) entry which is preliminary data.</text>
</comment>
<proteinExistence type="predicted"/>
<dbReference type="EMBL" id="VSSQ01102433">
    <property type="protein sequence ID" value="MPN43802.1"/>
    <property type="molecule type" value="Genomic_DNA"/>
</dbReference>
<dbReference type="AlphaFoldDB" id="A0A645HZ92"/>
<evidence type="ECO:0000313" key="1">
    <source>
        <dbReference type="EMBL" id="MPN43802.1"/>
    </source>
</evidence>
<gene>
    <name evidence="1" type="ORF">SDC9_191363</name>
</gene>
<name>A0A645HZ92_9ZZZZ</name>